<dbReference type="OrthoDB" id="9789406at2"/>
<keyword evidence="3 5" id="KW-0560">Oxidoreductase</keyword>
<dbReference type="GO" id="GO:0006979">
    <property type="term" value="P:response to oxidative stress"/>
    <property type="evidence" value="ECO:0007669"/>
    <property type="project" value="InterPro"/>
</dbReference>
<dbReference type="PANTHER" id="PTHR11592">
    <property type="entry name" value="GLUTATHIONE PEROXIDASE"/>
    <property type="match status" value="1"/>
</dbReference>
<dbReference type="RefSeq" id="WP_105038440.1">
    <property type="nucleotide sequence ID" value="NZ_PPSL01000002.1"/>
</dbReference>
<dbReference type="PIRSF" id="PIRSF000303">
    <property type="entry name" value="Glutathion_perox"/>
    <property type="match status" value="1"/>
</dbReference>
<reference evidence="6 7" key="1">
    <citation type="submission" date="2018-01" db="EMBL/GenBank/DDBJ databases">
        <title>A novel member of the phylum Bacteroidetes isolated from glacier ice.</title>
        <authorList>
            <person name="Liu Q."/>
            <person name="Xin Y.-H."/>
        </authorList>
    </citation>
    <scope>NUCLEOTIDE SEQUENCE [LARGE SCALE GENOMIC DNA]</scope>
    <source>
        <strain evidence="6 7">RB1R16</strain>
    </source>
</reference>
<dbReference type="InterPro" id="IPR000889">
    <property type="entry name" value="Glutathione_peroxidase"/>
</dbReference>
<evidence type="ECO:0000256" key="1">
    <source>
        <dbReference type="ARBA" id="ARBA00006926"/>
    </source>
</evidence>
<dbReference type="FunFam" id="3.40.30.10:FF:000010">
    <property type="entry name" value="Glutathione peroxidase"/>
    <property type="match status" value="1"/>
</dbReference>
<dbReference type="PANTHER" id="PTHR11592:SF78">
    <property type="entry name" value="GLUTATHIONE PEROXIDASE"/>
    <property type="match status" value="1"/>
</dbReference>
<dbReference type="Gene3D" id="3.40.30.10">
    <property type="entry name" value="Glutaredoxin"/>
    <property type="match status" value="1"/>
</dbReference>
<evidence type="ECO:0000256" key="4">
    <source>
        <dbReference type="PIRSR" id="PIRSR000303-1"/>
    </source>
</evidence>
<gene>
    <name evidence="6" type="ORF">CJD36_007105</name>
</gene>
<evidence type="ECO:0000313" key="6">
    <source>
        <dbReference type="EMBL" id="PQJ11560.1"/>
    </source>
</evidence>
<name>A0A2S7SXB1_9BACT</name>
<proteinExistence type="inferred from homology"/>
<dbReference type="GO" id="GO:0004601">
    <property type="term" value="F:peroxidase activity"/>
    <property type="evidence" value="ECO:0007669"/>
    <property type="project" value="UniProtKB-KW"/>
</dbReference>
<sequence length="178" mass="20157">MFVKLMLLMSFFFTPAPKDVPKSIYNFKVEDLSGGQIDFAKYKGKKILIVNTASKCGYTPQYEALEKLYKKYSGKLVIIGFPANNFGAQEPGTNAEIETFCTKNYGVSFPMAAKISVKGENIDPLYLWLTKKKYNNFQDSEVKWNFQKYLIDEKGNLVNVWMSNVTPDAAEVVAAIEK</sequence>
<evidence type="ECO:0000256" key="3">
    <source>
        <dbReference type="ARBA" id="ARBA00023002"/>
    </source>
</evidence>
<dbReference type="Pfam" id="PF00255">
    <property type="entry name" value="GSHPx"/>
    <property type="match status" value="1"/>
</dbReference>
<dbReference type="InterPro" id="IPR029759">
    <property type="entry name" value="GPX_AS"/>
</dbReference>
<evidence type="ECO:0000313" key="7">
    <source>
        <dbReference type="Proteomes" id="UP000239872"/>
    </source>
</evidence>
<dbReference type="PRINTS" id="PR01011">
    <property type="entry name" value="GLUTPROXDASE"/>
</dbReference>
<dbReference type="PROSITE" id="PS51355">
    <property type="entry name" value="GLUTATHIONE_PEROXID_3"/>
    <property type="match status" value="1"/>
</dbReference>
<protein>
    <recommendedName>
        <fullName evidence="5">Glutathione peroxidase</fullName>
    </recommendedName>
</protein>
<evidence type="ECO:0000256" key="5">
    <source>
        <dbReference type="RuleBase" id="RU000499"/>
    </source>
</evidence>
<keyword evidence="7" id="KW-1185">Reference proteome</keyword>
<comment type="similarity">
    <text evidence="1 5">Belongs to the glutathione peroxidase family.</text>
</comment>
<comment type="caution">
    <text evidence="6">The sequence shown here is derived from an EMBL/GenBank/DDBJ whole genome shotgun (WGS) entry which is preliminary data.</text>
</comment>
<dbReference type="CDD" id="cd00340">
    <property type="entry name" value="GSH_Peroxidase"/>
    <property type="match status" value="1"/>
</dbReference>
<accession>A0A2S7SXB1</accession>
<dbReference type="AlphaFoldDB" id="A0A2S7SXB1"/>
<dbReference type="SUPFAM" id="SSF52833">
    <property type="entry name" value="Thioredoxin-like"/>
    <property type="match status" value="1"/>
</dbReference>
<dbReference type="InterPro" id="IPR036249">
    <property type="entry name" value="Thioredoxin-like_sf"/>
</dbReference>
<dbReference type="Proteomes" id="UP000239872">
    <property type="component" value="Unassembled WGS sequence"/>
</dbReference>
<keyword evidence="2 5" id="KW-0575">Peroxidase</keyword>
<dbReference type="PROSITE" id="PS00460">
    <property type="entry name" value="GLUTATHIONE_PEROXID_1"/>
    <property type="match status" value="1"/>
</dbReference>
<feature type="active site" evidence="4">
    <location>
        <position position="56"/>
    </location>
</feature>
<dbReference type="EMBL" id="PPSL01000002">
    <property type="protein sequence ID" value="PQJ11560.1"/>
    <property type="molecule type" value="Genomic_DNA"/>
</dbReference>
<evidence type="ECO:0000256" key="2">
    <source>
        <dbReference type="ARBA" id="ARBA00022559"/>
    </source>
</evidence>
<organism evidence="6 7">
    <name type="scientific">Flavipsychrobacter stenotrophus</name>
    <dbReference type="NCBI Taxonomy" id="2077091"/>
    <lineage>
        <taxon>Bacteria</taxon>
        <taxon>Pseudomonadati</taxon>
        <taxon>Bacteroidota</taxon>
        <taxon>Chitinophagia</taxon>
        <taxon>Chitinophagales</taxon>
        <taxon>Chitinophagaceae</taxon>
        <taxon>Flavipsychrobacter</taxon>
    </lineage>
</organism>